<proteinExistence type="predicted"/>
<dbReference type="SUPFAM" id="SSF81383">
    <property type="entry name" value="F-box domain"/>
    <property type="match status" value="1"/>
</dbReference>
<dbReference type="Pfam" id="PF00646">
    <property type="entry name" value="F-box"/>
    <property type="match status" value="1"/>
</dbReference>
<feature type="region of interest" description="Disordered" evidence="1">
    <location>
        <begin position="32"/>
        <end position="69"/>
    </location>
</feature>
<dbReference type="Pfam" id="PF08268">
    <property type="entry name" value="FBA_3"/>
    <property type="match status" value="1"/>
</dbReference>
<evidence type="ECO:0000256" key="1">
    <source>
        <dbReference type="SAM" id="MobiDB-lite"/>
    </source>
</evidence>
<dbReference type="PANTHER" id="PTHR31111">
    <property type="entry name" value="BNAA05G37150D PROTEIN-RELATED"/>
    <property type="match status" value="1"/>
</dbReference>
<accession>A0A0E0HYM4</accession>
<feature type="compositionally biased region" description="Polar residues" evidence="1">
    <location>
        <begin position="33"/>
        <end position="47"/>
    </location>
</feature>
<dbReference type="OMA" id="FATGCIP"/>
<dbReference type="NCBIfam" id="TIGR01640">
    <property type="entry name" value="F_box_assoc_1"/>
    <property type="match status" value="1"/>
</dbReference>
<dbReference type="Proteomes" id="UP000006591">
    <property type="component" value="Chromosome 7"/>
</dbReference>
<reference evidence="3" key="1">
    <citation type="submission" date="2015-04" db="UniProtKB">
        <authorList>
            <consortium name="EnsemblPlants"/>
        </authorList>
    </citation>
    <scope>IDENTIFICATION</scope>
    <source>
        <strain evidence="3">SL10</strain>
    </source>
</reference>
<feature type="compositionally biased region" description="Pro residues" evidence="1">
    <location>
        <begin position="55"/>
        <end position="65"/>
    </location>
</feature>
<dbReference type="SMART" id="SM00256">
    <property type="entry name" value="FBOX"/>
    <property type="match status" value="1"/>
</dbReference>
<keyword evidence="4" id="KW-1185">Reference proteome</keyword>
<dbReference type="InterPro" id="IPR001810">
    <property type="entry name" value="F-box_dom"/>
</dbReference>
<dbReference type="Gramene" id="ONIVA07G07290.1">
    <property type="protein sequence ID" value="ONIVA07G07290.1"/>
    <property type="gene ID" value="ONIVA07G07290"/>
</dbReference>
<dbReference type="Gene3D" id="1.20.1280.50">
    <property type="match status" value="1"/>
</dbReference>
<dbReference type="InterPro" id="IPR017451">
    <property type="entry name" value="F-box-assoc_interact_dom"/>
</dbReference>
<protein>
    <recommendedName>
        <fullName evidence="2">F-box domain-containing protein</fullName>
    </recommendedName>
</protein>
<dbReference type="InterPro" id="IPR013187">
    <property type="entry name" value="F-box-assoc_dom_typ3"/>
</dbReference>
<sequence length="484" mass="53285">MVNMAKQWFGIGSKWYFNDSISWNGVTPKPTFGSGSVRTSDFSSQTHPGERRETAPPPPPPPPCWTPAGHRAPLEASAMASPEPCAAAAAPGSGFGAVDGVLPPELLLEVLLRLPAKPICRLRAVCRSWLSFTTDRLFLAAYAAVHPHPLLAVLVDSFPSRCCVDLVDLSGNVVEEILGVGGECRVLTASYDRVLVAGEHHRVSVLDPATGSVSALPFGIAEDMARRNGMRPAWFAFGQTNSTGEYKLLRILEDLEDGYEADPVCEVFAIGDMNGRWRKMESPPGYLDPSYTNGVVFEGAAYFFLDHWQMDPSYYFATGCIPSFDLATEQWSTALQGPVNRILEEANGTLNYADLTDRLMLAQLEGTLCTAHFNDRISAVDLWFLVDFENGMWSKEYRINVEFAFDGFGDGVQPLLVTDEGNVVLWVQIGSKGMVWIYNPVTNTSSEIVQTKSSIFTGVGKWKKCQKKRSKTDVRTGVIAYWRI</sequence>
<dbReference type="EnsemblPlants" id="ONIVA07G07290.1">
    <property type="protein sequence ID" value="ONIVA07G07290.1"/>
    <property type="gene ID" value="ONIVA07G07290"/>
</dbReference>
<dbReference type="InterPro" id="IPR036047">
    <property type="entry name" value="F-box-like_dom_sf"/>
</dbReference>
<dbReference type="AlphaFoldDB" id="A0A0E0HYM4"/>
<evidence type="ECO:0000313" key="3">
    <source>
        <dbReference type="EnsemblPlants" id="ONIVA07G07290.1"/>
    </source>
</evidence>
<feature type="domain" description="F-box" evidence="2">
    <location>
        <begin position="102"/>
        <end position="142"/>
    </location>
</feature>
<dbReference type="PANTHER" id="PTHR31111:SF133">
    <property type="entry name" value="OS07G0196600 PROTEIN"/>
    <property type="match status" value="1"/>
</dbReference>
<evidence type="ECO:0000259" key="2">
    <source>
        <dbReference type="SMART" id="SM00256"/>
    </source>
</evidence>
<dbReference type="SUPFAM" id="SSF63829">
    <property type="entry name" value="Calcium-dependent phosphotriesterase"/>
    <property type="match status" value="1"/>
</dbReference>
<name>A0A0E0HYM4_ORYNI</name>
<evidence type="ECO:0000313" key="4">
    <source>
        <dbReference type="Proteomes" id="UP000006591"/>
    </source>
</evidence>
<reference evidence="3" key="2">
    <citation type="submission" date="2018-04" db="EMBL/GenBank/DDBJ databases">
        <title>OnivRS2 (Oryza nivara Reference Sequence Version 2).</title>
        <authorList>
            <person name="Zhang J."/>
            <person name="Kudrna D."/>
            <person name="Lee S."/>
            <person name="Talag J."/>
            <person name="Rajasekar S."/>
            <person name="Welchert J."/>
            <person name="Hsing Y.-I."/>
            <person name="Wing R.A."/>
        </authorList>
    </citation>
    <scope>NUCLEOTIDE SEQUENCE [LARGE SCALE GENOMIC DNA]</scope>
    <source>
        <strain evidence="3">SL10</strain>
    </source>
</reference>
<organism evidence="3">
    <name type="scientific">Oryza nivara</name>
    <name type="common">Indian wild rice</name>
    <name type="synonym">Oryza sativa f. spontanea</name>
    <dbReference type="NCBI Taxonomy" id="4536"/>
    <lineage>
        <taxon>Eukaryota</taxon>
        <taxon>Viridiplantae</taxon>
        <taxon>Streptophyta</taxon>
        <taxon>Embryophyta</taxon>
        <taxon>Tracheophyta</taxon>
        <taxon>Spermatophyta</taxon>
        <taxon>Magnoliopsida</taxon>
        <taxon>Liliopsida</taxon>
        <taxon>Poales</taxon>
        <taxon>Poaceae</taxon>
        <taxon>BOP clade</taxon>
        <taxon>Oryzoideae</taxon>
        <taxon>Oryzeae</taxon>
        <taxon>Oryzinae</taxon>
        <taxon>Oryza</taxon>
    </lineage>
</organism>